<dbReference type="GO" id="GO:0004519">
    <property type="term" value="F:endonuclease activity"/>
    <property type="evidence" value="ECO:0007669"/>
    <property type="project" value="UniProtKB-KW"/>
</dbReference>
<organism evidence="2">
    <name type="scientific">Cladocopium goreaui</name>
    <dbReference type="NCBI Taxonomy" id="2562237"/>
    <lineage>
        <taxon>Eukaryota</taxon>
        <taxon>Sar</taxon>
        <taxon>Alveolata</taxon>
        <taxon>Dinophyceae</taxon>
        <taxon>Suessiales</taxon>
        <taxon>Symbiodiniaceae</taxon>
        <taxon>Cladocopium</taxon>
    </lineage>
</organism>
<proteinExistence type="predicted"/>
<keyword evidence="3" id="KW-0255">Endonuclease</keyword>
<dbReference type="Gene3D" id="3.60.10.10">
    <property type="entry name" value="Endonuclease/exonuclease/phosphatase"/>
    <property type="match status" value="1"/>
</dbReference>
<accession>A0A9P1BGF2</accession>
<dbReference type="EMBL" id="CAMXCT030000039">
    <property type="protein sequence ID" value="CAL4760181.1"/>
    <property type="molecule type" value="Genomic_DNA"/>
</dbReference>
<dbReference type="GO" id="GO:0006506">
    <property type="term" value="P:GPI anchor biosynthetic process"/>
    <property type="evidence" value="ECO:0007669"/>
    <property type="project" value="TreeGrafter"/>
</dbReference>
<dbReference type="OrthoDB" id="2159729at2759"/>
<evidence type="ECO:0000313" key="2">
    <source>
        <dbReference type="EMBL" id="CAI3972869.1"/>
    </source>
</evidence>
<dbReference type="AlphaFoldDB" id="A0A9P1BGF2"/>
<protein>
    <submittedName>
        <fullName evidence="3">Endonuclease/exonuclease/phosphatase domain-containing protein</fullName>
    </submittedName>
</protein>
<gene>
    <name evidence="2" type="ORF">C1SCF055_LOCUS1409</name>
</gene>
<keyword evidence="4" id="KW-1185">Reference proteome</keyword>
<dbReference type="EMBL" id="CAMXCT010000039">
    <property type="protein sequence ID" value="CAI3972869.1"/>
    <property type="molecule type" value="Genomic_DNA"/>
</dbReference>
<dbReference type="Proteomes" id="UP001152797">
    <property type="component" value="Unassembled WGS sequence"/>
</dbReference>
<dbReference type="InterPro" id="IPR036691">
    <property type="entry name" value="Endo/exonu/phosph_ase_sf"/>
</dbReference>
<reference evidence="3 4" key="2">
    <citation type="submission" date="2024-05" db="EMBL/GenBank/DDBJ databases">
        <authorList>
            <person name="Chen Y."/>
            <person name="Shah S."/>
            <person name="Dougan E. K."/>
            <person name="Thang M."/>
            <person name="Chan C."/>
        </authorList>
    </citation>
    <scope>NUCLEOTIDE SEQUENCE [LARGE SCALE GENOMIC DNA]</scope>
</reference>
<reference evidence="2" key="1">
    <citation type="submission" date="2022-10" db="EMBL/GenBank/DDBJ databases">
        <authorList>
            <person name="Chen Y."/>
            <person name="Dougan E. K."/>
            <person name="Chan C."/>
            <person name="Rhodes N."/>
            <person name="Thang M."/>
        </authorList>
    </citation>
    <scope>NUCLEOTIDE SEQUENCE</scope>
</reference>
<dbReference type="EMBL" id="CAMXCT020000039">
    <property type="protein sequence ID" value="CAL1126244.1"/>
    <property type="molecule type" value="Genomic_DNA"/>
</dbReference>
<evidence type="ECO:0000313" key="4">
    <source>
        <dbReference type="Proteomes" id="UP001152797"/>
    </source>
</evidence>
<dbReference type="Pfam" id="PF03372">
    <property type="entry name" value="Exo_endo_phos"/>
    <property type="match status" value="1"/>
</dbReference>
<evidence type="ECO:0000259" key="1">
    <source>
        <dbReference type="Pfam" id="PF03372"/>
    </source>
</evidence>
<comment type="caution">
    <text evidence="2">The sequence shown here is derived from an EMBL/GenBank/DDBJ whole genome shotgun (WGS) entry which is preliminary data.</text>
</comment>
<keyword evidence="3" id="KW-0378">Hydrolase</keyword>
<dbReference type="PANTHER" id="PTHR14859">
    <property type="entry name" value="CALCOFLUOR WHITE HYPERSENSITIVE PROTEIN PRECURSOR"/>
    <property type="match status" value="1"/>
</dbReference>
<dbReference type="SUPFAM" id="SSF56219">
    <property type="entry name" value="DNase I-like"/>
    <property type="match status" value="1"/>
</dbReference>
<keyword evidence="3" id="KW-0540">Nuclease</keyword>
<dbReference type="GO" id="GO:0016020">
    <property type="term" value="C:membrane"/>
    <property type="evidence" value="ECO:0007669"/>
    <property type="project" value="GOC"/>
</dbReference>
<dbReference type="InterPro" id="IPR051916">
    <property type="entry name" value="GPI-anchor_lipid_remodeler"/>
</dbReference>
<sequence>MVWAMPTLAVITVAHGLQRRRRRGARGPSASWVFCEETTLPSWMKEPPAKDPSRKEKIQTYEAAQVSPAALSHNLALVKCKSSTTRLVSYNLHFHRDSQMKPNLKRVLDVLKVLDADVVALQEAGLPPGLEKGGFKCGESDQNAELLKSADVSGNVEALTRQMFQETQQEVVGSGSTEHEGSQLLEGLRQLGYTYCIYSPGFYSGGGQCFCGNIVASRHPMTGEAVILDRNRFNEERSAAVATFHEIAQEPVTVVSTHLDVWAEMRGFFGMAEGEAIRLLEFEALHQALRSGGTSGGTSGGHVAILGDFNTASQSSVLLSQEHQRLADLLDNLSLQRDPQALRHFLPRSSPRLPQEMTALGFAEKLGYRHAWQELPQPMAPYYSHWSGQLIDHCLLKSNGSKKPRVAFVGVYHSDASDHLPLVIDLEF</sequence>
<feature type="domain" description="Endonuclease/exonuclease/phosphatase" evidence="1">
    <location>
        <begin position="88"/>
        <end position="419"/>
    </location>
</feature>
<dbReference type="PANTHER" id="PTHR14859:SF1">
    <property type="entry name" value="PGAP2-INTERACTING PROTEIN"/>
    <property type="match status" value="1"/>
</dbReference>
<dbReference type="InterPro" id="IPR005135">
    <property type="entry name" value="Endo/exonuclease/phosphatase"/>
</dbReference>
<name>A0A9P1BGF2_9DINO</name>
<evidence type="ECO:0000313" key="3">
    <source>
        <dbReference type="EMBL" id="CAL4760181.1"/>
    </source>
</evidence>